<evidence type="ECO:0000259" key="1">
    <source>
        <dbReference type="PROSITE" id="PS50878"/>
    </source>
</evidence>
<dbReference type="CDD" id="cd09275">
    <property type="entry name" value="RNase_HI_RT_DIRS1"/>
    <property type="match status" value="1"/>
</dbReference>
<dbReference type="Gene3D" id="3.10.10.10">
    <property type="entry name" value="HIV Type 1 Reverse Transcriptase, subunit A, domain 1"/>
    <property type="match status" value="1"/>
</dbReference>
<name>A0AA88XVN6_PINIB</name>
<reference evidence="2" key="1">
    <citation type="submission" date="2019-08" db="EMBL/GenBank/DDBJ databases">
        <title>The improved chromosome-level genome for the pearl oyster Pinctada fucata martensii using PacBio sequencing and Hi-C.</title>
        <authorList>
            <person name="Zheng Z."/>
        </authorList>
    </citation>
    <scope>NUCLEOTIDE SEQUENCE</scope>
    <source>
        <strain evidence="2">ZZ-2019</strain>
        <tissue evidence="2">Adductor muscle</tissue>
    </source>
</reference>
<evidence type="ECO:0000313" key="3">
    <source>
        <dbReference type="Proteomes" id="UP001186944"/>
    </source>
</evidence>
<dbReference type="InterPro" id="IPR052055">
    <property type="entry name" value="Hepadnavirus_pol/RT"/>
</dbReference>
<protein>
    <recommendedName>
        <fullName evidence="1">Reverse transcriptase domain-containing protein</fullName>
    </recommendedName>
</protein>
<dbReference type="PROSITE" id="PS50878">
    <property type="entry name" value="RT_POL"/>
    <property type="match status" value="1"/>
</dbReference>
<evidence type="ECO:0000313" key="2">
    <source>
        <dbReference type="EMBL" id="KAK3092732.1"/>
    </source>
</evidence>
<feature type="domain" description="Reverse transcriptase" evidence="1">
    <location>
        <begin position="1"/>
        <end position="199"/>
    </location>
</feature>
<organism evidence="2 3">
    <name type="scientific">Pinctada imbricata</name>
    <name type="common">Atlantic pearl-oyster</name>
    <name type="synonym">Pinctada martensii</name>
    <dbReference type="NCBI Taxonomy" id="66713"/>
    <lineage>
        <taxon>Eukaryota</taxon>
        <taxon>Metazoa</taxon>
        <taxon>Spiralia</taxon>
        <taxon>Lophotrochozoa</taxon>
        <taxon>Mollusca</taxon>
        <taxon>Bivalvia</taxon>
        <taxon>Autobranchia</taxon>
        <taxon>Pteriomorphia</taxon>
        <taxon>Pterioida</taxon>
        <taxon>Pterioidea</taxon>
        <taxon>Pteriidae</taxon>
        <taxon>Pinctada</taxon>
    </lineage>
</organism>
<dbReference type="CDD" id="cd03714">
    <property type="entry name" value="RT_DIRS1"/>
    <property type="match status" value="1"/>
</dbReference>
<dbReference type="PANTHER" id="PTHR33050">
    <property type="entry name" value="REVERSE TRANSCRIPTASE DOMAIN-CONTAINING PROTEIN"/>
    <property type="match status" value="1"/>
</dbReference>
<sequence length="454" mass="51731">MGRVMGPFSLKPFPIMHCSPLGLVEKKEPGEYRLIHHLSFPEGLSINDAIPEEESFVRYSSVNDAIDLIKKCGRGAFCAKTDIKSAFRLINLSQSEFKYLGFVWQNQFYFDCCLPFGLSSSCKIFERFSTALQWCAQTKLEIHNMTHVLDDFIIVESSLKTCNHNLALFLEMCKSLGVPIADEKTVEACQVITFLGIELDTINMEARLPDEKVQKCKIKISEFLTKSNVTLRELQSLIGLLNFACNVVIPGRPFLRRLINLTIGVSKPFYKVRLTKSAKLDLSVWLNFLKEFNGKCLFLPDEFVSSSTLKLYSDASGTNGYAAVFGNQWFCGQWDVNWANKNIAVLELYPIVIAVEIWSQFLQNKTVLFNTDNMAIVHVINKQTAKDNHIMYLIRRLVLVCLKYNIQFKAQHLTSKENLLCDCLSRSKVQLFHRLAPWADSQPVRIPPLPPYPS</sequence>
<dbReference type="Gene3D" id="3.30.70.270">
    <property type="match status" value="1"/>
</dbReference>
<dbReference type="Proteomes" id="UP001186944">
    <property type="component" value="Unassembled WGS sequence"/>
</dbReference>
<comment type="caution">
    <text evidence="2">The sequence shown here is derived from an EMBL/GenBank/DDBJ whole genome shotgun (WGS) entry which is preliminary data.</text>
</comment>
<dbReference type="SUPFAM" id="SSF56672">
    <property type="entry name" value="DNA/RNA polymerases"/>
    <property type="match status" value="1"/>
</dbReference>
<dbReference type="InterPro" id="IPR000477">
    <property type="entry name" value="RT_dom"/>
</dbReference>
<dbReference type="InterPro" id="IPR043128">
    <property type="entry name" value="Rev_trsase/Diguanyl_cyclase"/>
</dbReference>
<dbReference type="AlphaFoldDB" id="A0AA88XVN6"/>
<accession>A0AA88XVN6</accession>
<dbReference type="EMBL" id="VSWD01000009">
    <property type="protein sequence ID" value="KAK3092732.1"/>
    <property type="molecule type" value="Genomic_DNA"/>
</dbReference>
<proteinExistence type="predicted"/>
<dbReference type="InterPro" id="IPR043502">
    <property type="entry name" value="DNA/RNA_pol_sf"/>
</dbReference>
<keyword evidence="3" id="KW-1185">Reference proteome</keyword>
<gene>
    <name evidence="2" type="ORF">FSP39_006683</name>
</gene>
<dbReference type="PANTHER" id="PTHR33050:SF8">
    <property type="entry name" value="REVERSE TRANSCRIPTASE DOMAIN-CONTAINING PROTEIN"/>
    <property type="match status" value="1"/>
</dbReference>
<dbReference type="Pfam" id="PF00078">
    <property type="entry name" value="RVT_1"/>
    <property type="match status" value="1"/>
</dbReference>